<evidence type="ECO:0000256" key="2">
    <source>
        <dbReference type="ARBA" id="ARBA00011207"/>
    </source>
</evidence>
<dbReference type="PIRSF" id="PIRSF018431">
    <property type="entry name" value="Molluscan_insulin_rel_peptide"/>
    <property type="match status" value="1"/>
</dbReference>
<dbReference type="InterPro" id="IPR016179">
    <property type="entry name" value="Insulin-like"/>
</dbReference>
<dbReference type="SMART" id="SM00078">
    <property type="entry name" value="IlGF"/>
    <property type="match status" value="1"/>
</dbReference>
<dbReference type="PRINTS" id="PR00276">
    <property type="entry name" value="INSULINFAMLY"/>
</dbReference>
<accession>A0A1E1WWW8</accession>
<proteinExistence type="evidence at transcript level"/>
<keyword evidence="4" id="KW-0732">Signal</keyword>
<evidence type="ECO:0000259" key="6">
    <source>
        <dbReference type="SMART" id="SM00078"/>
    </source>
</evidence>
<evidence type="ECO:0000256" key="5">
    <source>
        <dbReference type="ARBA" id="ARBA00023157"/>
    </source>
</evidence>
<dbReference type="Pfam" id="PF00049">
    <property type="entry name" value="Insulin"/>
    <property type="match status" value="1"/>
</dbReference>
<dbReference type="GO" id="GO:0005576">
    <property type="term" value="C:extracellular region"/>
    <property type="evidence" value="ECO:0007669"/>
    <property type="project" value="InterPro"/>
</dbReference>
<keyword evidence="5" id="KW-1015">Disulfide bond</keyword>
<reference evidence="7" key="1">
    <citation type="journal article" date="2017" name="Front. Cell. Infect. Microbiol.">
        <title>The Distinct Transcriptional Response of the Midgut of Amblyomma sculptum and Amblyomma aureolatum Ticks to Rickettsia rickettsii Correlates to Their Differences in Susceptibility to Infection.</title>
        <authorList>
            <person name="Martins L.A."/>
            <person name="Galletti M.F.B.M."/>
            <person name="Ribeiro J.M."/>
            <person name="Fujita A."/>
            <person name="Costa F.B."/>
            <person name="Labruna M.B."/>
            <person name="Daffre S."/>
            <person name="Fogaca A.C."/>
        </authorList>
    </citation>
    <scope>NUCLEOTIDE SEQUENCE</scope>
</reference>
<dbReference type="EMBL" id="GFAC01007668">
    <property type="protein sequence ID" value="JAT91520.1"/>
    <property type="molecule type" value="mRNA"/>
</dbReference>
<evidence type="ECO:0000256" key="3">
    <source>
        <dbReference type="ARBA" id="ARBA00022685"/>
    </source>
</evidence>
<dbReference type="InterPro" id="IPR022352">
    <property type="entry name" value="Ins/IGF/rlx"/>
</dbReference>
<sequence>AAAAVAADSSGSATGSPRRCGSVLREFMEFLCEGVIYDPYESSAPKRALLGQRFFPLVASDSEASGGDKSAASELGFVRPEMANQLLRKRNTHQAGIVFECCYKSCTIAEAQSYCPS</sequence>
<feature type="domain" description="Insulin-like" evidence="6">
    <location>
        <begin position="17"/>
        <end position="115"/>
    </location>
</feature>
<dbReference type="SUPFAM" id="SSF56994">
    <property type="entry name" value="Insulin-like"/>
    <property type="match status" value="1"/>
</dbReference>
<protein>
    <submittedName>
        <fullName evidence="7">Putative conserved secreted protein</fullName>
    </submittedName>
</protein>
<keyword evidence="3" id="KW-0165">Cleavage on pair of basic residues</keyword>
<dbReference type="PANTHER" id="PTHR13647">
    <property type="entry name" value="INSULIN-LIKE PEPTIDE 2-RELATED"/>
    <property type="match status" value="1"/>
</dbReference>
<feature type="non-terminal residue" evidence="7">
    <location>
        <position position="1"/>
    </location>
</feature>
<evidence type="ECO:0000313" key="7">
    <source>
        <dbReference type="EMBL" id="JAT91520.1"/>
    </source>
</evidence>
<organism evidence="7">
    <name type="scientific">Amblyomma aureolatum</name>
    <dbReference type="NCBI Taxonomy" id="187763"/>
    <lineage>
        <taxon>Eukaryota</taxon>
        <taxon>Metazoa</taxon>
        <taxon>Ecdysozoa</taxon>
        <taxon>Arthropoda</taxon>
        <taxon>Chelicerata</taxon>
        <taxon>Arachnida</taxon>
        <taxon>Acari</taxon>
        <taxon>Parasitiformes</taxon>
        <taxon>Ixodida</taxon>
        <taxon>Ixodoidea</taxon>
        <taxon>Ixodidae</taxon>
        <taxon>Amblyomminae</taxon>
        <taxon>Amblyomma</taxon>
    </lineage>
</organism>
<dbReference type="InterPro" id="IPR036438">
    <property type="entry name" value="Insulin-like_sf"/>
</dbReference>
<dbReference type="Gene3D" id="1.10.100.10">
    <property type="entry name" value="Insulin-like"/>
    <property type="match status" value="1"/>
</dbReference>
<name>A0A1E1WWW8_9ACAR</name>
<comment type="similarity">
    <text evidence="1">Belongs to the insulin family.</text>
</comment>
<evidence type="ECO:0000256" key="1">
    <source>
        <dbReference type="ARBA" id="ARBA00009034"/>
    </source>
</evidence>
<dbReference type="AlphaFoldDB" id="A0A1E1WWW8"/>
<evidence type="ECO:0000256" key="4">
    <source>
        <dbReference type="ARBA" id="ARBA00022729"/>
    </source>
</evidence>
<dbReference type="PANTHER" id="PTHR13647:SF4">
    <property type="entry name" value="INSULIN-LIKE PEPTIDE 1-RELATED"/>
    <property type="match status" value="1"/>
</dbReference>
<comment type="subunit">
    <text evidence="2">Heterodimer of a B chain and an A chain linked by two disulfide bonds.</text>
</comment>
<dbReference type="GO" id="GO:0005179">
    <property type="term" value="F:hormone activity"/>
    <property type="evidence" value="ECO:0007669"/>
    <property type="project" value="InterPro"/>
</dbReference>